<evidence type="ECO:0000313" key="4">
    <source>
        <dbReference type="Proteomes" id="UP000294071"/>
    </source>
</evidence>
<dbReference type="InterPro" id="IPR012551">
    <property type="entry name" value="DUF1707_SHOCT-like"/>
</dbReference>
<organism evidence="3 4">
    <name type="scientific">Nocardioides oleivorans</name>
    <dbReference type="NCBI Taxonomy" id="273676"/>
    <lineage>
        <taxon>Bacteria</taxon>
        <taxon>Bacillati</taxon>
        <taxon>Actinomycetota</taxon>
        <taxon>Actinomycetes</taxon>
        <taxon>Propionibacteriales</taxon>
        <taxon>Nocardioidaceae</taxon>
        <taxon>Nocardioides</taxon>
    </lineage>
</organism>
<sequence length="281" mass="30248">MAGPDMRARDSDRNEAIEVIEASWTDGQLTREEYDARTTQALTARTLNDLERLVRDLQEPGRKRVRASLTRLAEVRGAPAPTGTQVATAAGLAGFARRFGVGVVVVAVAAVAVLVVLPWLLRGSSGDVDVDGTAAPVDLLSAQGFRTFVDALEARSGDTVVFGMNVGNESYGGVTVPVDAASDRSVQWTWRDAGFEEGELTGTEIDPVRFDLSRIKPEAIPDLVDQAGALIEEPDQFYLTVRPDEYAPKAECYQISAHNRFSEVARLSVACSGRVLEVDPG</sequence>
<keyword evidence="1" id="KW-1133">Transmembrane helix</keyword>
<feature type="transmembrane region" description="Helical" evidence="1">
    <location>
        <begin position="99"/>
        <end position="121"/>
    </location>
</feature>
<dbReference type="Pfam" id="PF08044">
    <property type="entry name" value="DUF1707"/>
    <property type="match status" value="1"/>
</dbReference>
<reference evidence="3 4" key="1">
    <citation type="submission" date="2019-01" db="EMBL/GenBank/DDBJ databases">
        <title>Novel species of Nocardioides.</title>
        <authorList>
            <person name="Liu Q."/>
            <person name="Xin Y.-H."/>
        </authorList>
    </citation>
    <scope>NUCLEOTIDE SEQUENCE [LARGE SCALE GENOMIC DNA]</scope>
    <source>
        <strain evidence="3 4">CGMCC 4.6882</strain>
    </source>
</reference>
<dbReference type="AlphaFoldDB" id="A0A4Q2RVL8"/>
<dbReference type="EMBL" id="SDWT01000001">
    <property type="protein sequence ID" value="RYB93230.1"/>
    <property type="molecule type" value="Genomic_DNA"/>
</dbReference>
<name>A0A4Q2RVL8_9ACTN</name>
<feature type="domain" description="DUF1707" evidence="2">
    <location>
        <begin position="6"/>
        <end position="58"/>
    </location>
</feature>
<accession>A0A4Q2RVL8</accession>
<evidence type="ECO:0000259" key="2">
    <source>
        <dbReference type="Pfam" id="PF08044"/>
    </source>
</evidence>
<dbReference type="OrthoDB" id="3790788at2"/>
<comment type="caution">
    <text evidence="3">The sequence shown here is derived from an EMBL/GenBank/DDBJ whole genome shotgun (WGS) entry which is preliminary data.</text>
</comment>
<evidence type="ECO:0000256" key="1">
    <source>
        <dbReference type="SAM" id="Phobius"/>
    </source>
</evidence>
<keyword evidence="1" id="KW-0472">Membrane</keyword>
<gene>
    <name evidence="3" type="ORF">EUA93_01995</name>
</gene>
<dbReference type="Proteomes" id="UP000294071">
    <property type="component" value="Unassembled WGS sequence"/>
</dbReference>
<dbReference type="RefSeq" id="WP_129398283.1">
    <property type="nucleotide sequence ID" value="NZ_SDWT01000001.1"/>
</dbReference>
<evidence type="ECO:0000313" key="3">
    <source>
        <dbReference type="EMBL" id="RYB93230.1"/>
    </source>
</evidence>
<proteinExistence type="predicted"/>
<keyword evidence="4" id="KW-1185">Reference proteome</keyword>
<keyword evidence="1" id="KW-0812">Transmembrane</keyword>
<protein>
    <submittedName>
        <fullName evidence="3">DUF1707 domain-containing protein</fullName>
    </submittedName>
</protein>